<dbReference type="SMART" id="SM00079">
    <property type="entry name" value="PBPe"/>
    <property type="match status" value="1"/>
</dbReference>
<evidence type="ECO:0000256" key="2">
    <source>
        <dbReference type="ARBA" id="ARBA00022448"/>
    </source>
</evidence>
<reference evidence="21" key="1">
    <citation type="submission" date="2025-08" db="UniProtKB">
        <authorList>
            <consortium name="RefSeq"/>
        </authorList>
    </citation>
    <scope>IDENTIFICATION</scope>
    <source>
        <tissue evidence="21">Whole organism</tissue>
    </source>
</reference>
<dbReference type="InterPro" id="IPR015683">
    <property type="entry name" value="Ionotropic_Glu_rcpt"/>
</dbReference>
<feature type="compositionally biased region" description="Basic and acidic residues" evidence="16">
    <location>
        <begin position="28"/>
        <end position="67"/>
    </location>
</feature>
<dbReference type="OrthoDB" id="5984008at2759"/>
<keyword evidence="12" id="KW-0628">Postsynaptic cell membrane</keyword>
<dbReference type="InterPro" id="IPR019594">
    <property type="entry name" value="Glu/Gly-bd"/>
</dbReference>
<evidence type="ECO:0000256" key="7">
    <source>
        <dbReference type="ARBA" id="ARBA00023018"/>
    </source>
</evidence>
<evidence type="ECO:0000256" key="12">
    <source>
        <dbReference type="ARBA" id="ARBA00023257"/>
    </source>
</evidence>
<evidence type="ECO:0000256" key="17">
    <source>
        <dbReference type="SAM" id="Phobius"/>
    </source>
</evidence>
<dbReference type="Proteomes" id="UP000694843">
    <property type="component" value="Unplaced"/>
</dbReference>
<comment type="subcellular location">
    <subcellularLocation>
        <location evidence="15">Postsynaptic cell membrane</location>
        <topology evidence="15">Multi-pass membrane protein</topology>
    </subcellularLocation>
</comment>
<gene>
    <name evidence="21" type="primary">LOC108672738</name>
</gene>
<feature type="domain" description="Ionotropic glutamate receptor C-terminal" evidence="18">
    <location>
        <begin position="552"/>
        <end position="1005"/>
    </location>
</feature>
<dbReference type="OMA" id="ENYHYIF"/>
<dbReference type="InterPro" id="IPR001320">
    <property type="entry name" value="Iontro_rcpt_C"/>
</dbReference>
<comment type="similarity">
    <text evidence="1">Belongs to the glutamate-gated ion channel (TC 1.A.10.1) family.</text>
</comment>
<dbReference type="Gene3D" id="3.40.190.10">
    <property type="entry name" value="Periplasmic binding protein-like II"/>
    <property type="match status" value="3"/>
</dbReference>
<feature type="region of interest" description="Disordered" evidence="16">
    <location>
        <begin position="1166"/>
        <end position="1189"/>
    </location>
</feature>
<dbReference type="Gene3D" id="3.40.50.2300">
    <property type="match status" value="4"/>
</dbReference>
<keyword evidence="6 17" id="KW-1133">Transmembrane helix</keyword>
<accession>A0A979FP22</accession>
<keyword evidence="14" id="KW-0407">Ion channel</keyword>
<keyword evidence="11" id="KW-0325">Glycoprotein</keyword>
<dbReference type="SUPFAM" id="SSF53822">
    <property type="entry name" value="Periplasmic binding protein-like I"/>
    <property type="match status" value="1"/>
</dbReference>
<evidence type="ECO:0000256" key="3">
    <source>
        <dbReference type="ARBA" id="ARBA00022475"/>
    </source>
</evidence>
<keyword evidence="2" id="KW-0813">Transport</keyword>
<evidence type="ECO:0000256" key="5">
    <source>
        <dbReference type="ARBA" id="ARBA00022729"/>
    </source>
</evidence>
<evidence type="ECO:0000256" key="8">
    <source>
        <dbReference type="ARBA" id="ARBA00023065"/>
    </source>
</evidence>
<feature type="transmembrane region" description="Helical" evidence="17">
    <location>
        <begin position="843"/>
        <end position="865"/>
    </location>
</feature>
<keyword evidence="9 17" id="KW-0472">Membrane</keyword>
<keyword evidence="7" id="KW-0770">Synapse</keyword>
<dbReference type="InterPro" id="IPR001828">
    <property type="entry name" value="ANF_lig-bd_rcpt"/>
</dbReference>
<evidence type="ECO:0000256" key="16">
    <source>
        <dbReference type="SAM" id="MobiDB-lite"/>
    </source>
</evidence>
<evidence type="ECO:0000259" key="18">
    <source>
        <dbReference type="SMART" id="SM00079"/>
    </source>
</evidence>
<dbReference type="FunFam" id="3.40.190.10:FF:000060">
    <property type="entry name" value="Glutamate receptor ionotropic, kainate 1"/>
    <property type="match status" value="1"/>
</dbReference>
<evidence type="ECO:0000313" key="21">
    <source>
        <dbReference type="RefSeq" id="XP_047737935.1"/>
    </source>
</evidence>
<feature type="domain" description="Ionotropic glutamate receptor L-glutamate and glycine-binding" evidence="19">
    <location>
        <begin position="494"/>
        <end position="557"/>
    </location>
</feature>
<keyword evidence="8" id="KW-0406">Ion transport</keyword>
<dbReference type="FunFam" id="3.40.190.10:FF:000178">
    <property type="entry name" value="Glutamate receptor subunit"/>
    <property type="match status" value="1"/>
</dbReference>
<keyword evidence="5" id="KW-0732">Signal</keyword>
<dbReference type="Pfam" id="PF01094">
    <property type="entry name" value="ANF_receptor"/>
    <property type="match status" value="1"/>
</dbReference>
<feature type="region of interest" description="Disordered" evidence="16">
    <location>
        <begin position="20"/>
        <end position="67"/>
    </location>
</feature>
<feature type="transmembrane region" description="Helical" evidence="17">
    <location>
        <begin position="107"/>
        <end position="129"/>
    </location>
</feature>
<dbReference type="FunFam" id="1.10.287.70:FF:000134">
    <property type="entry name" value="Glutamate receptor, ionotropic kainate"/>
    <property type="match status" value="1"/>
</dbReference>
<feature type="domain" description="Ionotropic glutamate receptor L-glutamate and glycine-binding" evidence="19">
    <location>
        <begin position="561"/>
        <end position="625"/>
    </location>
</feature>
<evidence type="ECO:0000259" key="19">
    <source>
        <dbReference type="SMART" id="SM00918"/>
    </source>
</evidence>
<keyword evidence="20" id="KW-1185">Reference proteome</keyword>
<evidence type="ECO:0000256" key="4">
    <source>
        <dbReference type="ARBA" id="ARBA00022692"/>
    </source>
</evidence>
<dbReference type="SMART" id="SM00918">
    <property type="entry name" value="Lig_chan-Glu_bd"/>
    <property type="match status" value="2"/>
</dbReference>
<dbReference type="GO" id="GO:0045211">
    <property type="term" value="C:postsynaptic membrane"/>
    <property type="evidence" value="ECO:0007669"/>
    <property type="project" value="UniProtKB-SubCell"/>
</dbReference>
<dbReference type="RefSeq" id="XP_047737935.1">
    <property type="nucleotide sequence ID" value="XM_047881979.1"/>
</dbReference>
<dbReference type="AlphaFoldDB" id="A0A979FP22"/>
<evidence type="ECO:0000313" key="20">
    <source>
        <dbReference type="Proteomes" id="UP000694843"/>
    </source>
</evidence>
<dbReference type="Pfam" id="PF10613">
    <property type="entry name" value="Lig_chan-Glu_bd"/>
    <property type="match status" value="1"/>
</dbReference>
<evidence type="ECO:0000256" key="15">
    <source>
        <dbReference type="ARBA" id="ARBA00034104"/>
    </source>
</evidence>
<keyword evidence="10" id="KW-0675">Receptor</keyword>
<feature type="transmembrane region" description="Helical" evidence="17">
    <location>
        <begin position="1029"/>
        <end position="1049"/>
    </location>
</feature>
<dbReference type="SUPFAM" id="SSF53850">
    <property type="entry name" value="Periplasmic binding protein-like II"/>
    <property type="match status" value="2"/>
</dbReference>
<evidence type="ECO:0000256" key="1">
    <source>
        <dbReference type="ARBA" id="ARBA00008685"/>
    </source>
</evidence>
<dbReference type="FunFam" id="3.40.190.10:FF:000167">
    <property type="entry name" value="Eye-enriched kainate receptor, isoform B"/>
    <property type="match status" value="1"/>
</dbReference>
<dbReference type="GO" id="GO:0015276">
    <property type="term" value="F:ligand-gated monoatomic ion channel activity"/>
    <property type="evidence" value="ECO:0007669"/>
    <property type="project" value="InterPro"/>
</dbReference>
<keyword evidence="3" id="KW-1003">Cell membrane</keyword>
<dbReference type="Gene3D" id="1.10.287.70">
    <property type="match status" value="2"/>
</dbReference>
<dbReference type="CDD" id="cd06382">
    <property type="entry name" value="PBP1_iGluR_Kainate"/>
    <property type="match status" value="1"/>
</dbReference>
<evidence type="ECO:0000256" key="13">
    <source>
        <dbReference type="ARBA" id="ARBA00023286"/>
    </source>
</evidence>
<sequence>METKKVHLLLQPSLHEKLSKSSLVPTSLREKPLRSLREKPRRSLHEEPPRSLREELEKRLRAESPRSLRVEPPRSLRLCVWSHQKVSLKNVANEKICKHNSMSTRSFVLSLLVVAVMVASHCSALPAVIRIGAIFTEEQRDSSTELAFKYAVYRINNDKAILPNTTLVYDIQYVPADDSFHTAKKACKQISFGVQAMFGPFDPVLGSHIQSITDALDIPHLESRLDLEPQEKEFSINLFPSHVFLNQAYKDMIKFLKWQRIAIVYEEDIGLMKLQEIIRSPPNKNVEVYIRQGTPETYRDILKEVKHKQIYSIIVDTVPENMHLFLRCLLQLQMNDYRYHYLFTTFDIETFDLEDFKYNYVNMTTLNRDIETFDLEDFKYNYVNMTAFRIVDSDSVGVKETLRGMESFQPVGHPILNKSSVIKVEYDGVTGPIKFMEGKRSHFKLDVLKLRCEEVRKVGQWTPEYGINITDRQAFFEGGKPNITLKVITVEEKPYFMINRDVPPGSPLRYYGFCVDLLAKLSKMADFDFEIEANHGRYGSLNETTGEWDGLVRMIMDKEAPFVMIKGDGNLTGNNRYEGFCVDLLKRISFMVGFQYEIEISEEGVYGVIDMKTGEWNGLVRGLMDRKADLAVGSMTINYARESVIDFTKPFMNLGISILFKVPSRQPTRLFSFMNPLAVEIWLYVLAAYVLVSFTMFVMARFSPYEWGDPHPCHDEPVTVENQFNLNNTFWFITGTLLRQGSGLNPKVPERMPTRLFSFMNPLAIEIWLYILAAYIAVSVTIFVVARFSPFEWQMPHPCATKRETLSNDFTLANSFWFTIGTLMQQGSDLNPKAASTRIVGGIWWFFTLIIISSYTANLAAFLTVERMITPIESAEDLAEQNEIEYGTLEGGSTMAFFRDSKIETYQKMWRFMESRKPSVFVPTIEDGVERVLNGNYAFLMESTMLDYTIQRNCNLTQIGGLLNSNSYGIATPMGSPWRDKISLAILELQEKGVIQMLYSKWWRNTGDVCNRDDKTKDSKANALGVENIGGVFVVLLCGLALAIVVAILEFCWNSRKNAHSERQSLCLEMADELRFALACRGSKQRPALRRSCTKCNMTTTTHVPATRDVTTAVASGAETTATHSVLSDDTVSNDNNQDSSLSGVPVYDHHNSLQLAFYQQQQQQQSGAEFAANGVPTSPPQGQELHHRQQCSLLHLDRPC</sequence>
<keyword evidence="13" id="KW-1071">Ligand-gated ion channel</keyword>
<evidence type="ECO:0000256" key="10">
    <source>
        <dbReference type="ARBA" id="ARBA00023170"/>
    </source>
</evidence>
<dbReference type="Pfam" id="PF00060">
    <property type="entry name" value="Lig_chan"/>
    <property type="match status" value="2"/>
</dbReference>
<evidence type="ECO:0000256" key="6">
    <source>
        <dbReference type="ARBA" id="ARBA00022989"/>
    </source>
</evidence>
<feature type="transmembrane region" description="Helical" evidence="17">
    <location>
        <begin position="767"/>
        <end position="788"/>
    </location>
</feature>
<organism evidence="20 21">
    <name type="scientific">Hyalella azteca</name>
    <name type="common">Amphipod</name>
    <dbReference type="NCBI Taxonomy" id="294128"/>
    <lineage>
        <taxon>Eukaryota</taxon>
        <taxon>Metazoa</taxon>
        <taxon>Ecdysozoa</taxon>
        <taxon>Arthropoda</taxon>
        <taxon>Crustacea</taxon>
        <taxon>Multicrustacea</taxon>
        <taxon>Malacostraca</taxon>
        <taxon>Eumalacostraca</taxon>
        <taxon>Peracarida</taxon>
        <taxon>Amphipoda</taxon>
        <taxon>Senticaudata</taxon>
        <taxon>Talitrida</taxon>
        <taxon>Talitroidea</taxon>
        <taxon>Hyalellidae</taxon>
        <taxon>Hyalella</taxon>
    </lineage>
</organism>
<feature type="transmembrane region" description="Helical" evidence="17">
    <location>
        <begin position="681"/>
        <end position="700"/>
    </location>
</feature>
<protein>
    <submittedName>
        <fullName evidence="21">Glutamate receptor ionotropic, kainate 3-like</fullName>
    </submittedName>
</protein>
<dbReference type="KEGG" id="hazt:108672738"/>
<dbReference type="GeneID" id="108672738"/>
<proteinExistence type="inferred from homology"/>
<evidence type="ECO:0000256" key="14">
    <source>
        <dbReference type="ARBA" id="ARBA00023303"/>
    </source>
</evidence>
<dbReference type="PANTHER" id="PTHR18966">
    <property type="entry name" value="IONOTROPIC GLUTAMATE RECEPTOR"/>
    <property type="match status" value="1"/>
</dbReference>
<dbReference type="InterPro" id="IPR028082">
    <property type="entry name" value="Peripla_BP_I"/>
</dbReference>
<keyword evidence="4 17" id="KW-0812">Transmembrane</keyword>
<name>A0A979FP22_HYAAZ</name>
<dbReference type="FunFam" id="1.10.287.70:FF:000067">
    <property type="entry name" value="glutamate receptor 2 isoform X1"/>
    <property type="match status" value="1"/>
</dbReference>
<evidence type="ECO:0000256" key="9">
    <source>
        <dbReference type="ARBA" id="ARBA00023136"/>
    </source>
</evidence>
<evidence type="ECO:0000256" key="11">
    <source>
        <dbReference type="ARBA" id="ARBA00023180"/>
    </source>
</evidence>